<feature type="active site" evidence="1">
    <location>
        <position position="206"/>
    </location>
</feature>
<feature type="binding site" evidence="2">
    <location>
        <position position="255"/>
    </location>
    <ligand>
        <name>ATP</name>
        <dbReference type="ChEBI" id="CHEBI:30616"/>
    </ligand>
</feature>
<feature type="binding site" evidence="2">
    <location>
        <begin position="210"/>
        <end position="217"/>
    </location>
    <ligand>
        <name>ATP</name>
        <dbReference type="ChEBI" id="CHEBI:30616"/>
    </ligand>
</feature>
<dbReference type="AlphaFoldDB" id="A0A6C2U8N3"/>
<dbReference type="PANTHER" id="PTHR13504:SF33">
    <property type="entry name" value="FIC FAMILY PROTEIN"/>
    <property type="match status" value="1"/>
</dbReference>
<dbReference type="InterPro" id="IPR003812">
    <property type="entry name" value="Fido"/>
</dbReference>
<dbReference type="InterPro" id="IPR025230">
    <property type="entry name" value="DUF4172"/>
</dbReference>
<dbReference type="EMBL" id="CAAHFG010000003">
    <property type="protein sequence ID" value="VGO16472.1"/>
    <property type="molecule type" value="Genomic_DNA"/>
</dbReference>
<dbReference type="PANTHER" id="PTHR13504">
    <property type="entry name" value="FIDO DOMAIN-CONTAINING PROTEIN DDB_G0283145"/>
    <property type="match status" value="1"/>
</dbReference>
<keyword evidence="2" id="KW-0547">Nucleotide-binding</keyword>
<evidence type="ECO:0000313" key="5">
    <source>
        <dbReference type="Proteomes" id="UP000366872"/>
    </source>
</evidence>
<dbReference type="GO" id="GO:0005524">
    <property type="term" value="F:ATP binding"/>
    <property type="evidence" value="ECO:0007669"/>
    <property type="project" value="UniProtKB-KW"/>
</dbReference>
<reference evidence="4 5" key="1">
    <citation type="submission" date="2019-04" db="EMBL/GenBank/DDBJ databases">
        <authorList>
            <person name="Van Vliet M D."/>
        </authorList>
    </citation>
    <scope>NUCLEOTIDE SEQUENCE [LARGE SCALE GENOMIC DNA]</scope>
    <source>
        <strain evidence="4 5">F1</strain>
    </source>
</reference>
<dbReference type="Gene3D" id="1.10.10.10">
    <property type="entry name" value="Winged helix-like DNA-binding domain superfamily/Winged helix DNA-binding domain"/>
    <property type="match status" value="1"/>
</dbReference>
<keyword evidence="4" id="KW-0808">Transferase</keyword>
<feature type="domain" description="Fido" evidence="3">
    <location>
        <begin position="113"/>
        <end position="269"/>
    </location>
</feature>
<sequence>MKWNWELPDWPNFEYDKSAFAAMESRFLTSSGILLGSYKHLDESEKTALKIELMSEEALKTSEIEGEYLNRESLQSSIRHQFGLPTEHGRIPPAEQGVAEMTVNLYETWKKALSNKVLFKWHSLLMSGRRDIVDAGCYRTSGDPMQVVSGHVGKRKVHFEAPPSDRMQPEMNGFIQWFNQTAPNGEQPLSALIRSGIAHLYFVSIHPFEDGNGRVGRAISEKALSQNLGQPTLIALARTIEAKRKDYYAALERANRKLEVTEWLHYFAETILEAQAYTIRCVDFLIEKARFFDRLGDQLNARQHKVLVRMFAEGLEGFKGGLSAENYISIAKTSASTATRDLKDLVEKGALSRTGELKHTRYHLNMQSFQS</sequence>
<dbReference type="InterPro" id="IPR040198">
    <property type="entry name" value="Fido_containing"/>
</dbReference>
<evidence type="ECO:0000256" key="1">
    <source>
        <dbReference type="PIRSR" id="PIRSR640198-1"/>
    </source>
</evidence>
<evidence type="ECO:0000256" key="2">
    <source>
        <dbReference type="PIRSR" id="PIRSR640198-2"/>
    </source>
</evidence>
<evidence type="ECO:0000313" key="4">
    <source>
        <dbReference type="EMBL" id="VGO16472.1"/>
    </source>
</evidence>
<dbReference type="Pfam" id="PF13776">
    <property type="entry name" value="DUF4172"/>
    <property type="match status" value="1"/>
</dbReference>
<dbReference type="Gene3D" id="1.10.3290.10">
    <property type="entry name" value="Fido-like domain"/>
    <property type="match status" value="1"/>
</dbReference>
<feature type="binding site" evidence="2">
    <location>
        <begin position="247"/>
        <end position="248"/>
    </location>
    <ligand>
        <name>ATP</name>
        <dbReference type="ChEBI" id="CHEBI:30616"/>
    </ligand>
</feature>
<dbReference type="PROSITE" id="PS51459">
    <property type="entry name" value="FIDO"/>
    <property type="match status" value="1"/>
</dbReference>
<dbReference type="RefSeq" id="WP_136081972.1">
    <property type="nucleotide sequence ID" value="NZ_CAAHFG010000003.1"/>
</dbReference>
<dbReference type="Pfam" id="PF02661">
    <property type="entry name" value="Fic"/>
    <property type="match status" value="1"/>
</dbReference>
<dbReference type="GO" id="GO:0016740">
    <property type="term" value="F:transferase activity"/>
    <property type="evidence" value="ECO:0007669"/>
    <property type="project" value="UniProtKB-KW"/>
</dbReference>
<protein>
    <submittedName>
        <fullName evidence="4">Adenosine monophosphate-protein transferase SoFic</fullName>
    </submittedName>
</protein>
<gene>
    <name evidence="4" type="primary">fic_4</name>
    <name evidence="4" type="ORF">PDESU_05063</name>
</gene>
<keyword evidence="2" id="KW-0067">ATP-binding</keyword>
<dbReference type="InterPro" id="IPR036388">
    <property type="entry name" value="WH-like_DNA-bd_sf"/>
</dbReference>
<dbReference type="InterPro" id="IPR036597">
    <property type="entry name" value="Fido-like_dom_sf"/>
</dbReference>
<accession>A0A6C2U8N3</accession>
<evidence type="ECO:0000259" key="3">
    <source>
        <dbReference type="PROSITE" id="PS51459"/>
    </source>
</evidence>
<name>A0A6C2U8N3_PONDE</name>
<keyword evidence="5" id="KW-1185">Reference proteome</keyword>
<dbReference type="SUPFAM" id="SSF140931">
    <property type="entry name" value="Fic-like"/>
    <property type="match status" value="1"/>
</dbReference>
<organism evidence="4 5">
    <name type="scientific">Pontiella desulfatans</name>
    <dbReference type="NCBI Taxonomy" id="2750659"/>
    <lineage>
        <taxon>Bacteria</taxon>
        <taxon>Pseudomonadati</taxon>
        <taxon>Kiritimatiellota</taxon>
        <taxon>Kiritimatiellia</taxon>
        <taxon>Kiritimatiellales</taxon>
        <taxon>Pontiellaceae</taxon>
        <taxon>Pontiella</taxon>
    </lineage>
</organism>
<proteinExistence type="predicted"/>
<dbReference type="Proteomes" id="UP000366872">
    <property type="component" value="Unassembled WGS sequence"/>
</dbReference>